<reference evidence="2 3" key="1">
    <citation type="submission" date="2024-01" db="EMBL/GenBank/DDBJ databases">
        <title>The genomes of 5 underutilized Papilionoideae crops provide insights into root nodulation and disease resistance.</title>
        <authorList>
            <person name="Yuan L."/>
        </authorList>
    </citation>
    <scope>NUCLEOTIDE SEQUENCE [LARGE SCALE GENOMIC DNA]</scope>
    <source>
        <strain evidence="2">LY-2023</strain>
        <tissue evidence="2">Leaf</tissue>
    </source>
</reference>
<dbReference type="InterPro" id="IPR005174">
    <property type="entry name" value="KIB1-4_b-propeller"/>
</dbReference>
<protein>
    <recommendedName>
        <fullName evidence="1">KIB1-4 beta-propeller domain-containing protein</fullName>
    </recommendedName>
</protein>
<name>A0AAN9PLR8_CLITE</name>
<dbReference type="PANTHER" id="PTHR44259">
    <property type="entry name" value="OS07G0183000 PROTEIN-RELATED"/>
    <property type="match status" value="1"/>
</dbReference>
<sequence>MKVMKPEWANLEAFALSLILEKLEERIDHVWFGAVCKNWRTVAKLNHQNHQFKSNALPMLMFVTEREGKEKKINLCGIPTARVYDHFQLPFLQNHGKEICGFSHGWLAIVSYDSKVITLVNPFNNNVAPIILPPLCCVPCGVGKVILSANPTTSSNFYVATTLGCCSVLYIRAGQKGWTCVTTNYLSKFTDITFYKGLIYAVNRSGTLVSCNPSSLDDRQRIVPKVVFQGTRGSCYKWAYLLKSLEGNLWMVTRSWHRRTFQVFELEMDAQSWNFEPLRSLGDNVVFLSCNSSISVSASCFSNCLQKDSIYCSQYGLGIYNVRNGTSSNIFPCNLPIQENLPPCWVLPSFQWD</sequence>
<organism evidence="2 3">
    <name type="scientific">Clitoria ternatea</name>
    <name type="common">Butterfly pea</name>
    <dbReference type="NCBI Taxonomy" id="43366"/>
    <lineage>
        <taxon>Eukaryota</taxon>
        <taxon>Viridiplantae</taxon>
        <taxon>Streptophyta</taxon>
        <taxon>Embryophyta</taxon>
        <taxon>Tracheophyta</taxon>
        <taxon>Spermatophyta</taxon>
        <taxon>Magnoliopsida</taxon>
        <taxon>eudicotyledons</taxon>
        <taxon>Gunneridae</taxon>
        <taxon>Pentapetalae</taxon>
        <taxon>rosids</taxon>
        <taxon>fabids</taxon>
        <taxon>Fabales</taxon>
        <taxon>Fabaceae</taxon>
        <taxon>Papilionoideae</taxon>
        <taxon>50 kb inversion clade</taxon>
        <taxon>NPAAA clade</taxon>
        <taxon>indigoferoid/millettioid clade</taxon>
        <taxon>Phaseoleae</taxon>
        <taxon>Clitoria</taxon>
    </lineage>
</organism>
<keyword evidence="3" id="KW-1185">Reference proteome</keyword>
<proteinExistence type="predicted"/>
<dbReference type="PANTHER" id="PTHR44259:SF93">
    <property type="entry name" value="PROTEIN, PUTATIVE (DUF295)-RELATED"/>
    <property type="match status" value="1"/>
</dbReference>
<dbReference type="InterPro" id="IPR050942">
    <property type="entry name" value="F-box_BR-signaling"/>
</dbReference>
<evidence type="ECO:0000313" key="2">
    <source>
        <dbReference type="EMBL" id="KAK7302583.1"/>
    </source>
</evidence>
<comment type="caution">
    <text evidence="2">The sequence shown here is derived from an EMBL/GenBank/DDBJ whole genome shotgun (WGS) entry which is preliminary data.</text>
</comment>
<evidence type="ECO:0000313" key="3">
    <source>
        <dbReference type="Proteomes" id="UP001359559"/>
    </source>
</evidence>
<dbReference type="AlphaFoldDB" id="A0AAN9PLR8"/>
<gene>
    <name evidence="2" type="ORF">RJT34_13475</name>
</gene>
<accession>A0AAN9PLR8</accession>
<dbReference type="EMBL" id="JAYKXN010000003">
    <property type="protein sequence ID" value="KAK7302583.1"/>
    <property type="molecule type" value="Genomic_DNA"/>
</dbReference>
<dbReference type="Proteomes" id="UP001359559">
    <property type="component" value="Unassembled WGS sequence"/>
</dbReference>
<dbReference type="Pfam" id="PF03478">
    <property type="entry name" value="Beta-prop_KIB1-4"/>
    <property type="match status" value="1"/>
</dbReference>
<evidence type="ECO:0000259" key="1">
    <source>
        <dbReference type="Pfam" id="PF03478"/>
    </source>
</evidence>
<feature type="domain" description="KIB1-4 beta-propeller" evidence="1">
    <location>
        <begin position="78"/>
        <end position="321"/>
    </location>
</feature>